<comment type="caution">
    <text evidence="5">The sequence shown here is derived from an EMBL/GenBank/DDBJ whole genome shotgun (WGS) entry which is preliminary data.</text>
</comment>
<gene>
    <name evidence="5" type="ORF">D0544_04855</name>
</gene>
<keyword evidence="6" id="KW-1185">Reference proteome</keyword>
<dbReference type="InterPro" id="IPR015358">
    <property type="entry name" value="Tscrpt_reg_MerR_DNA-bd"/>
</dbReference>
<dbReference type="SUPFAM" id="SSF46955">
    <property type="entry name" value="Putative DNA-binding domain"/>
    <property type="match status" value="1"/>
</dbReference>
<dbReference type="EMBL" id="QWEZ01000001">
    <property type="protein sequence ID" value="RRJ84437.1"/>
    <property type="molecule type" value="Genomic_DNA"/>
</dbReference>
<accession>A0A3P3VQ28</accession>
<organism evidence="5 6">
    <name type="scientific">Aestuariirhabdus litorea</name>
    <dbReference type="NCBI Taxonomy" id="2528527"/>
    <lineage>
        <taxon>Bacteria</taxon>
        <taxon>Pseudomonadati</taxon>
        <taxon>Pseudomonadota</taxon>
        <taxon>Gammaproteobacteria</taxon>
        <taxon>Oceanospirillales</taxon>
        <taxon>Aestuariirhabdaceae</taxon>
        <taxon>Aestuariirhabdus</taxon>
    </lineage>
</organism>
<evidence type="ECO:0000256" key="2">
    <source>
        <dbReference type="ARBA" id="ARBA00023125"/>
    </source>
</evidence>
<dbReference type="Pfam" id="PF00376">
    <property type="entry name" value="MerR"/>
    <property type="match status" value="1"/>
</dbReference>
<evidence type="ECO:0000259" key="4">
    <source>
        <dbReference type="PROSITE" id="PS50937"/>
    </source>
</evidence>
<dbReference type="Gene3D" id="1.10.1660.10">
    <property type="match status" value="1"/>
</dbReference>
<dbReference type="RefSeq" id="WP_125014866.1">
    <property type="nucleotide sequence ID" value="NZ_QWEZ01000001.1"/>
</dbReference>
<evidence type="ECO:0000313" key="6">
    <source>
        <dbReference type="Proteomes" id="UP000280792"/>
    </source>
</evidence>
<proteinExistence type="predicted"/>
<dbReference type="InterPro" id="IPR047057">
    <property type="entry name" value="MerR_fam"/>
</dbReference>
<evidence type="ECO:0000256" key="3">
    <source>
        <dbReference type="ARBA" id="ARBA00023163"/>
    </source>
</evidence>
<dbReference type="InterPro" id="IPR009061">
    <property type="entry name" value="DNA-bd_dom_put_sf"/>
</dbReference>
<reference evidence="5 6" key="1">
    <citation type="submission" date="2018-08" db="EMBL/GenBank/DDBJ databases">
        <authorList>
            <person name="Khan S.A."/>
        </authorList>
    </citation>
    <scope>NUCLEOTIDE SEQUENCE [LARGE SCALE GENOMIC DNA]</scope>
    <source>
        <strain evidence="5 6">GTF-13</strain>
    </source>
</reference>
<dbReference type="SMART" id="SM00422">
    <property type="entry name" value="HTH_MERR"/>
    <property type="match status" value="1"/>
</dbReference>
<keyword evidence="1" id="KW-0805">Transcription regulation</keyword>
<dbReference type="PROSITE" id="PS50937">
    <property type="entry name" value="HTH_MERR_2"/>
    <property type="match status" value="1"/>
</dbReference>
<protein>
    <submittedName>
        <fullName evidence="5">MerR family DNA-binding transcriptional regulator</fullName>
    </submittedName>
</protein>
<dbReference type="InterPro" id="IPR000551">
    <property type="entry name" value="MerR-type_HTH_dom"/>
</dbReference>
<reference evidence="5 6" key="2">
    <citation type="submission" date="2018-12" db="EMBL/GenBank/DDBJ databases">
        <title>Simiduia agarivorans gen. nov., sp. nov., a marine, agarolytic bacterium isolated from shallow coastal water from Keelung, Taiwan.</title>
        <authorList>
            <person name="Shieh W.Y."/>
        </authorList>
    </citation>
    <scope>NUCLEOTIDE SEQUENCE [LARGE SCALE GENOMIC DNA]</scope>
    <source>
        <strain evidence="5 6">GTF-13</strain>
    </source>
</reference>
<dbReference type="AlphaFoldDB" id="A0A3P3VQ28"/>
<dbReference type="PRINTS" id="PR00040">
    <property type="entry name" value="HTHMERR"/>
</dbReference>
<dbReference type="Proteomes" id="UP000280792">
    <property type="component" value="Unassembled WGS sequence"/>
</dbReference>
<dbReference type="Pfam" id="PF09278">
    <property type="entry name" value="MerR-DNA-bind"/>
    <property type="match status" value="1"/>
</dbReference>
<dbReference type="PANTHER" id="PTHR30204:SF90">
    <property type="entry name" value="HTH-TYPE TRANSCRIPTIONAL ACTIVATOR MTA"/>
    <property type="match status" value="1"/>
</dbReference>
<evidence type="ECO:0000313" key="5">
    <source>
        <dbReference type="EMBL" id="RRJ84437.1"/>
    </source>
</evidence>
<evidence type="ECO:0000256" key="1">
    <source>
        <dbReference type="ARBA" id="ARBA00023015"/>
    </source>
</evidence>
<keyword evidence="2 5" id="KW-0238">DNA-binding</keyword>
<dbReference type="PANTHER" id="PTHR30204">
    <property type="entry name" value="REDOX-CYCLING DRUG-SENSING TRANSCRIPTIONAL ACTIVATOR SOXR"/>
    <property type="match status" value="1"/>
</dbReference>
<dbReference type="GO" id="GO:0003700">
    <property type="term" value="F:DNA-binding transcription factor activity"/>
    <property type="evidence" value="ECO:0007669"/>
    <property type="project" value="InterPro"/>
</dbReference>
<name>A0A3P3VQ28_9GAMM</name>
<sequence>MPDSAITIGEMSRRFGLSRSALLYYDRIGLLSPSLRSAANYRLYGSGDQRRMASIQRYREAGIALDRIAALLDGDGGEMQALLEQRLQTINREIQALRDQQRLLVSLLQDRSRLQECRTLDKQGWVRLLAAAGMSEADMRRWHVEFERQATEAHEDFLQGLGIETQEIGQIRRWSREATDE</sequence>
<keyword evidence="3" id="KW-0804">Transcription</keyword>
<feature type="domain" description="HTH merR-type" evidence="4">
    <location>
        <begin position="5"/>
        <end position="74"/>
    </location>
</feature>
<dbReference type="GO" id="GO:0003677">
    <property type="term" value="F:DNA binding"/>
    <property type="evidence" value="ECO:0007669"/>
    <property type="project" value="UniProtKB-KW"/>
</dbReference>